<reference evidence="5" key="1">
    <citation type="submission" date="2024-06" db="EMBL/GenBank/DDBJ databases">
        <authorList>
            <person name="Li T."/>
            <person name="Gao R."/>
        </authorList>
    </citation>
    <scope>NUCLEOTIDE SEQUENCE</scope>
    <source>
        <strain evidence="5">ZPR3</strain>
    </source>
</reference>
<dbReference type="RefSeq" id="WP_349958174.1">
    <property type="nucleotide sequence ID" value="NZ_CP157960.1"/>
</dbReference>
<protein>
    <submittedName>
        <fullName evidence="5">HAD family hydrolase</fullName>
        <ecNumber evidence="5">3.1.3.-</ecNumber>
    </submittedName>
</protein>
<dbReference type="PRINTS" id="PR00413">
    <property type="entry name" value="HADHALOGNASE"/>
</dbReference>
<name>A0AAU7RV57_9HYPH</name>
<dbReference type="NCBIfam" id="TIGR01549">
    <property type="entry name" value="HAD-SF-IA-v1"/>
    <property type="match status" value="1"/>
</dbReference>
<evidence type="ECO:0000256" key="1">
    <source>
        <dbReference type="ARBA" id="ARBA00001946"/>
    </source>
</evidence>
<keyword evidence="4" id="KW-0460">Magnesium</keyword>
<dbReference type="InterPro" id="IPR023214">
    <property type="entry name" value="HAD_sf"/>
</dbReference>
<dbReference type="SUPFAM" id="SSF56784">
    <property type="entry name" value="HAD-like"/>
    <property type="match status" value="1"/>
</dbReference>
<dbReference type="InterPro" id="IPR051400">
    <property type="entry name" value="HAD-like_hydrolase"/>
</dbReference>
<keyword evidence="3 5" id="KW-0378">Hydrolase</keyword>
<dbReference type="EMBL" id="CP157960">
    <property type="protein sequence ID" value="XBT94053.1"/>
    <property type="molecule type" value="Genomic_DNA"/>
</dbReference>
<dbReference type="PANTHER" id="PTHR46470">
    <property type="entry name" value="N-ACYLNEURAMINATE-9-PHOSPHATASE"/>
    <property type="match status" value="1"/>
</dbReference>
<dbReference type="GO" id="GO:0044281">
    <property type="term" value="P:small molecule metabolic process"/>
    <property type="evidence" value="ECO:0007669"/>
    <property type="project" value="UniProtKB-ARBA"/>
</dbReference>
<dbReference type="EC" id="3.1.3.-" evidence="5"/>
<organism evidence="5">
    <name type="scientific">Rhizobium sp. ZPR3</name>
    <dbReference type="NCBI Taxonomy" id="3158967"/>
    <lineage>
        <taxon>Bacteria</taxon>
        <taxon>Pseudomonadati</taxon>
        <taxon>Pseudomonadota</taxon>
        <taxon>Alphaproteobacteria</taxon>
        <taxon>Hyphomicrobiales</taxon>
        <taxon>Rhizobiaceae</taxon>
        <taxon>Rhizobium/Agrobacterium group</taxon>
        <taxon>Rhizobium</taxon>
    </lineage>
</organism>
<evidence type="ECO:0000256" key="2">
    <source>
        <dbReference type="ARBA" id="ARBA00022723"/>
    </source>
</evidence>
<evidence type="ECO:0000313" key="5">
    <source>
        <dbReference type="EMBL" id="XBT94053.1"/>
    </source>
</evidence>
<proteinExistence type="predicted"/>
<evidence type="ECO:0000256" key="3">
    <source>
        <dbReference type="ARBA" id="ARBA00022801"/>
    </source>
</evidence>
<gene>
    <name evidence="5" type="ORF">ABM479_06240</name>
</gene>
<comment type="cofactor">
    <cofactor evidence="1">
        <name>Mg(2+)</name>
        <dbReference type="ChEBI" id="CHEBI:18420"/>
    </cofactor>
</comment>
<dbReference type="AlphaFoldDB" id="A0AAU7RV57"/>
<dbReference type="InterPro" id="IPR006439">
    <property type="entry name" value="HAD-SF_hydro_IA"/>
</dbReference>
<evidence type="ECO:0000256" key="4">
    <source>
        <dbReference type="ARBA" id="ARBA00022842"/>
    </source>
</evidence>
<dbReference type="Gene3D" id="3.40.50.1000">
    <property type="entry name" value="HAD superfamily/HAD-like"/>
    <property type="match status" value="1"/>
</dbReference>
<sequence length="225" mass="24761">MIEAAMFDLDETLIDRRAALMAFLPDQFRRLEDQLKGITFQAFEATFLALEKEGLVDKQKLYPRLAATFGMNRESGALLLSDFQTRYPYFARPSIGALEMLIALQARGLKTAIISNGHTDVQSAKIEITGLGNVVDLVVISEDVGLRKPDPRIFQLAAERLDVAPARCIFVGDNPEADVRGAESAGMRGVFYSAGTSWPDALPSPKYRIDTFVEVLPLIEALHGA</sequence>
<dbReference type="Gene3D" id="1.10.150.520">
    <property type="match status" value="1"/>
</dbReference>
<dbReference type="SFLD" id="SFLDS00003">
    <property type="entry name" value="Haloacid_Dehalogenase"/>
    <property type="match status" value="1"/>
</dbReference>
<dbReference type="InterPro" id="IPR036412">
    <property type="entry name" value="HAD-like_sf"/>
</dbReference>
<dbReference type="Pfam" id="PF00702">
    <property type="entry name" value="Hydrolase"/>
    <property type="match status" value="1"/>
</dbReference>
<accession>A0AAU7RV57</accession>
<keyword evidence="2" id="KW-0479">Metal-binding</keyword>
<dbReference type="SFLD" id="SFLDG01129">
    <property type="entry name" value="C1.5:_HAD__Beta-PGM__Phosphata"/>
    <property type="match status" value="1"/>
</dbReference>
<dbReference type="NCBIfam" id="TIGR01509">
    <property type="entry name" value="HAD-SF-IA-v3"/>
    <property type="match status" value="1"/>
</dbReference>
<dbReference type="PANTHER" id="PTHR46470:SF2">
    <property type="entry name" value="GLYCERALDEHYDE 3-PHOSPHATE PHOSPHATASE"/>
    <property type="match status" value="1"/>
</dbReference>
<dbReference type="GO" id="GO:0016791">
    <property type="term" value="F:phosphatase activity"/>
    <property type="evidence" value="ECO:0007669"/>
    <property type="project" value="TreeGrafter"/>
</dbReference>
<dbReference type="GO" id="GO:0046872">
    <property type="term" value="F:metal ion binding"/>
    <property type="evidence" value="ECO:0007669"/>
    <property type="project" value="UniProtKB-KW"/>
</dbReference>